<feature type="transmembrane region" description="Helical" evidence="7">
    <location>
        <begin position="14"/>
        <end position="35"/>
    </location>
</feature>
<dbReference type="GO" id="GO:0055085">
    <property type="term" value="P:transmembrane transport"/>
    <property type="evidence" value="ECO:0007669"/>
    <property type="project" value="InterPro"/>
</dbReference>
<feature type="transmembrane region" description="Helical" evidence="7">
    <location>
        <begin position="303"/>
        <end position="321"/>
    </location>
</feature>
<dbReference type="AlphaFoldDB" id="A0A0D5NJY5"/>
<dbReference type="Gene3D" id="1.10.3720.10">
    <property type="entry name" value="MetI-like"/>
    <property type="match status" value="1"/>
</dbReference>
<evidence type="ECO:0000256" key="6">
    <source>
        <dbReference type="ARBA" id="ARBA00023136"/>
    </source>
</evidence>
<feature type="transmembrane region" description="Helical" evidence="7">
    <location>
        <begin position="244"/>
        <end position="265"/>
    </location>
</feature>
<evidence type="ECO:0000256" key="5">
    <source>
        <dbReference type="ARBA" id="ARBA00022989"/>
    </source>
</evidence>
<dbReference type="PANTHER" id="PTHR30193">
    <property type="entry name" value="ABC TRANSPORTER PERMEASE PROTEIN"/>
    <property type="match status" value="1"/>
</dbReference>
<dbReference type="Pfam" id="PF00528">
    <property type="entry name" value="BPD_transp_1"/>
    <property type="match status" value="1"/>
</dbReference>
<feature type="transmembrane region" description="Helical" evidence="7">
    <location>
        <begin position="211"/>
        <end position="232"/>
    </location>
</feature>
<dbReference type="KEGG" id="pbj:VN24_13770"/>
<comment type="similarity">
    <text evidence="7">Belongs to the binding-protein-dependent transport system permease family.</text>
</comment>
<name>A0A0D5NJY5_9BACL</name>
<evidence type="ECO:0000313" key="10">
    <source>
        <dbReference type="Proteomes" id="UP000032633"/>
    </source>
</evidence>
<dbReference type="InterPro" id="IPR035906">
    <property type="entry name" value="MetI-like_sf"/>
</dbReference>
<dbReference type="CDD" id="cd06261">
    <property type="entry name" value="TM_PBP2"/>
    <property type="match status" value="1"/>
</dbReference>
<dbReference type="InterPro" id="IPR000515">
    <property type="entry name" value="MetI-like"/>
</dbReference>
<dbReference type="HOGENOM" id="CLU_016047_4_0_9"/>
<evidence type="ECO:0000256" key="4">
    <source>
        <dbReference type="ARBA" id="ARBA00022692"/>
    </source>
</evidence>
<keyword evidence="5 7" id="KW-1133">Transmembrane helix</keyword>
<dbReference type="SUPFAM" id="SSF161098">
    <property type="entry name" value="MetI-like"/>
    <property type="match status" value="1"/>
</dbReference>
<comment type="subcellular location">
    <subcellularLocation>
        <location evidence="1 7">Cell membrane</location>
        <topology evidence="1 7">Multi-pass membrane protein</topology>
    </subcellularLocation>
</comment>
<feature type="transmembrane region" description="Helical" evidence="7">
    <location>
        <begin position="403"/>
        <end position="422"/>
    </location>
</feature>
<keyword evidence="3" id="KW-1003">Cell membrane</keyword>
<evidence type="ECO:0000313" key="9">
    <source>
        <dbReference type="EMBL" id="AJY75440.1"/>
    </source>
</evidence>
<evidence type="ECO:0000256" key="7">
    <source>
        <dbReference type="RuleBase" id="RU363032"/>
    </source>
</evidence>
<dbReference type="EMBL" id="CP011058">
    <property type="protein sequence ID" value="AJY75440.1"/>
    <property type="molecule type" value="Genomic_DNA"/>
</dbReference>
<feature type="transmembrane region" description="Helical" evidence="7">
    <location>
        <begin position="341"/>
        <end position="359"/>
    </location>
</feature>
<dbReference type="GO" id="GO:0005886">
    <property type="term" value="C:plasma membrane"/>
    <property type="evidence" value="ECO:0007669"/>
    <property type="project" value="UniProtKB-SubCell"/>
</dbReference>
<evidence type="ECO:0000256" key="2">
    <source>
        <dbReference type="ARBA" id="ARBA00022448"/>
    </source>
</evidence>
<organism evidence="9 10">
    <name type="scientific">Paenibacillus beijingensis</name>
    <dbReference type="NCBI Taxonomy" id="1126833"/>
    <lineage>
        <taxon>Bacteria</taxon>
        <taxon>Bacillati</taxon>
        <taxon>Bacillota</taxon>
        <taxon>Bacilli</taxon>
        <taxon>Bacillales</taxon>
        <taxon>Paenibacillaceae</taxon>
        <taxon>Paenibacillus</taxon>
    </lineage>
</organism>
<dbReference type="PROSITE" id="PS50928">
    <property type="entry name" value="ABC_TM1"/>
    <property type="match status" value="1"/>
</dbReference>
<evidence type="ECO:0000256" key="3">
    <source>
        <dbReference type="ARBA" id="ARBA00022475"/>
    </source>
</evidence>
<proteinExistence type="inferred from homology"/>
<evidence type="ECO:0000259" key="8">
    <source>
        <dbReference type="PROSITE" id="PS50928"/>
    </source>
</evidence>
<keyword evidence="6 7" id="KW-0472">Membrane</keyword>
<dbReference type="RefSeq" id="WP_045670869.1">
    <property type="nucleotide sequence ID" value="NZ_CP011058.1"/>
</dbReference>
<accession>A0A0D5NJY5</accession>
<dbReference type="InterPro" id="IPR051393">
    <property type="entry name" value="ABC_transporter_permease"/>
</dbReference>
<sequence length="435" mass="47575">MPFKRNGRKTESRIAYAMILPAVLIIALIAVWPLIRSFWISLYDLRLNDPARNEMHAEYSIDMEKYANTMPFLIGAINKEVGSADGDAKTRLTALADRVRELGESLKSDPAFAAREQEVNRLLDDFKPVPDPLKQLTIDDAKAEQLRAGMTEIRSELQKLKGGGSLERPDEAVGLTKAVQDSLASPNFVGLAHYKALLSGNRLWAALSNTALFTVLAVSLEMLIGLLIALLINRTFRGRGLVRAAVLIPWATPTAVSAMIWHFLYDGQNGIVAKLFAAAGIIPNMGAMLSTRGWAMASVVMADVWKTAPFVALLLLAGLQSIPDSLYEAARVDGASRWRQFVHVTVPMLKPAFFVALMFRTLDAFRVFDLIYVLTGGGPANSTESISIYAYKTMFSELDFGTGSALSVILFVCVLLISMVYVKLLGSDALGRRAG</sequence>
<keyword evidence="4 7" id="KW-0812">Transmembrane</keyword>
<protein>
    <submittedName>
        <fullName evidence="9">ABC transporter permease</fullName>
    </submittedName>
</protein>
<keyword evidence="10" id="KW-1185">Reference proteome</keyword>
<feature type="domain" description="ABC transmembrane type-1" evidence="8">
    <location>
        <begin position="207"/>
        <end position="421"/>
    </location>
</feature>
<keyword evidence="2 7" id="KW-0813">Transport</keyword>
<dbReference type="OrthoDB" id="9809527at2"/>
<evidence type="ECO:0000256" key="1">
    <source>
        <dbReference type="ARBA" id="ARBA00004651"/>
    </source>
</evidence>
<gene>
    <name evidence="9" type="ORF">VN24_13770</name>
</gene>
<dbReference type="PATRIC" id="fig|1126833.4.peg.3004"/>
<reference evidence="9 10" key="1">
    <citation type="journal article" date="2015" name="J. Biotechnol.">
        <title>Complete genome sequence of Paenibacillus beijingensis 7188(T) (=DSM 24997(T)), a novel rhizobacterium from jujube garden soil.</title>
        <authorList>
            <person name="Kwak Y."/>
            <person name="Shin J.H."/>
        </authorList>
    </citation>
    <scope>NUCLEOTIDE SEQUENCE [LARGE SCALE GENOMIC DNA]</scope>
    <source>
        <strain evidence="9 10">DSM 24997</strain>
    </source>
</reference>
<dbReference type="STRING" id="1126833.VN24_13770"/>
<dbReference type="Proteomes" id="UP000032633">
    <property type="component" value="Chromosome"/>
</dbReference>
<dbReference type="PANTHER" id="PTHR30193:SF37">
    <property type="entry name" value="INNER MEMBRANE ABC TRANSPORTER PERMEASE PROTEIN YCJO"/>
    <property type="match status" value="1"/>
</dbReference>
<reference evidence="10" key="2">
    <citation type="submission" date="2015-03" db="EMBL/GenBank/DDBJ databases">
        <title>Genome sequence of Paenibacillus beijingensis strain DSM 24997T.</title>
        <authorList>
            <person name="Kwak Y."/>
            <person name="Shin J.-H."/>
        </authorList>
    </citation>
    <scope>NUCLEOTIDE SEQUENCE [LARGE SCALE GENOMIC DNA]</scope>
    <source>
        <strain evidence="10">DSM 24997</strain>
    </source>
</reference>